<evidence type="ECO:0000313" key="2">
    <source>
        <dbReference type="EMBL" id="CAG8514651.1"/>
    </source>
</evidence>
<accession>A0A9N9A1T9</accession>
<reference evidence="2" key="1">
    <citation type="submission" date="2021-06" db="EMBL/GenBank/DDBJ databases">
        <authorList>
            <person name="Kallberg Y."/>
            <person name="Tangrot J."/>
            <person name="Rosling A."/>
        </authorList>
    </citation>
    <scope>NUCLEOTIDE SEQUENCE</scope>
    <source>
        <strain evidence="2">FL966</strain>
    </source>
</reference>
<protein>
    <submittedName>
        <fullName evidence="2">23530_t:CDS:1</fullName>
    </submittedName>
</protein>
<dbReference type="Proteomes" id="UP000789759">
    <property type="component" value="Unassembled WGS sequence"/>
</dbReference>
<gene>
    <name evidence="2" type="ORF">CPELLU_LOCUS3087</name>
</gene>
<evidence type="ECO:0000256" key="1">
    <source>
        <dbReference type="SAM" id="MobiDB-lite"/>
    </source>
</evidence>
<keyword evidence="3" id="KW-1185">Reference proteome</keyword>
<dbReference type="AlphaFoldDB" id="A0A9N9A1T9"/>
<dbReference type="OrthoDB" id="2383743at2759"/>
<evidence type="ECO:0000313" key="3">
    <source>
        <dbReference type="Proteomes" id="UP000789759"/>
    </source>
</evidence>
<feature type="region of interest" description="Disordered" evidence="1">
    <location>
        <begin position="239"/>
        <end position="260"/>
    </location>
</feature>
<name>A0A9N9A1T9_9GLOM</name>
<sequence length="260" mass="29521">SVKEESNLTHIWAIGIYSVKSEDCKIEIVLFIPINDHDRNPNTQSVFVKNEYFSIGEKMTVALSTHLTIRKDPGSNRCSLKVSLVGTIQDAAQEVNNKNFKHLMNSIRSDVSVLFIIVQMEVIQGDLYMYAIETSFVNAYFVDKNEGLYKLVQSRLLSAYQNVSRKFSKTSIENNNKCAEINQTTIDLSISIEDEDSEHMGSDYIENECLVKDNKVYVDEGNKLVRCVINENVKKNCSEEDNGSGRNAINVSRKRGWSKK</sequence>
<dbReference type="EMBL" id="CAJVQA010001446">
    <property type="protein sequence ID" value="CAG8514651.1"/>
    <property type="molecule type" value="Genomic_DNA"/>
</dbReference>
<proteinExistence type="predicted"/>
<organism evidence="2 3">
    <name type="scientific">Cetraspora pellucida</name>
    <dbReference type="NCBI Taxonomy" id="1433469"/>
    <lineage>
        <taxon>Eukaryota</taxon>
        <taxon>Fungi</taxon>
        <taxon>Fungi incertae sedis</taxon>
        <taxon>Mucoromycota</taxon>
        <taxon>Glomeromycotina</taxon>
        <taxon>Glomeromycetes</taxon>
        <taxon>Diversisporales</taxon>
        <taxon>Gigasporaceae</taxon>
        <taxon>Cetraspora</taxon>
    </lineage>
</organism>
<comment type="caution">
    <text evidence="2">The sequence shown here is derived from an EMBL/GenBank/DDBJ whole genome shotgun (WGS) entry which is preliminary data.</text>
</comment>
<feature type="non-terminal residue" evidence="2">
    <location>
        <position position="1"/>
    </location>
</feature>